<reference evidence="5" key="1">
    <citation type="submission" date="2022-07" db="EMBL/GenBank/DDBJ databases">
        <authorList>
            <person name="Trinca V."/>
            <person name="Uliana J.V.C."/>
            <person name="Torres T.T."/>
            <person name="Ward R.J."/>
            <person name="Monesi N."/>
        </authorList>
    </citation>
    <scope>NUCLEOTIDE SEQUENCE</scope>
    <source>
        <strain evidence="5">HSMRA1968</strain>
        <tissue evidence="5">Whole embryos</tissue>
    </source>
</reference>
<evidence type="ECO:0000256" key="3">
    <source>
        <dbReference type="ARBA" id="ARBA00023319"/>
    </source>
</evidence>
<dbReference type="EMBL" id="WJQU01000002">
    <property type="protein sequence ID" value="KAJ6641272.1"/>
    <property type="molecule type" value="Genomic_DNA"/>
</dbReference>
<organism evidence="5 6">
    <name type="scientific">Pseudolycoriella hygida</name>
    <dbReference type="NCBI Taxonomy" id="35572"/>
    <lineage>
        <taxon>Eukaryota</taxon>
        <taxon>Metazoa</taxon>
        <taxon>Ecdysozoa</taxon>
        <taxon>Arthropoda</taxon>
        <taxon>Hexapoda</taxon>
        <taxon>Insecta</taxon>
        <taxon>Pterygota</taxon>
        <taxon>Neoptera</taxon>
        <taxon>Endopterygota</taxon>
        <taxon>Diptera</taxon>
        <taxon>Nematocera</taxon>
        <taxon>Sciaroidea</taxon>
        <taxon>Sciaridae</taxon>
        <taxon>Pseudolycoriella</taxon>
    </lineage>
</organism>
<comment type="caution">
    <text evidence="5">The sequence shown here is derived from an EMBL/GenBank/DDBJ whole genome shotgun (WGS) entry which is preliminary data.</text>
</comment>
<dbReference type="InterPro" id="IPR013098">
    <property type="entry name" value="Ig_I-set"/>
</dbReference>
<accession>A0A9Q0N070</accession>
<dbReference type="CDD" id="cd00096">
    <property type="entry name" value="Ig"/>
    <property type="match status" value="1"/>
</dbReference>
<keyword evidence="6" id="KW-1185">Reference proteome</keyword>
<sequence>ASIQWFLDGVEITEKRNEFKKTDDGQTYKLIINTATTELDGKYSCIIKNDYGKIEDECQVTVNCPPKIKTTLKDTEVVEGETLVLEVEIYAVPEPKIVWYKDGQEVQTNARIKITRDCKRSETYNLTLNLIKQDEAGDYEIKATNTLGTASAKSHVTVITKDSLTKLTKEEISVDADQLKAKTADETDHTEKPQTGVADGNDLDDLTLIYRNKLILLKIQTSGFEIQASESEIQASGSEIQASGFEIQASGSDIQASKHLDLRSKHLDLISKHLDLRFKHLDIRSKLLDLRFKHLDIRSKLLDLRSKHLDLRFKHLKIQASESEIQASGSEIQASGSEIQASEFEIQASGFEIQTSGSKIQSSEFEIQVSGSEIQASGCDIRGSGSDIKSLS</sequence>
<keyword evidence="3" id="KW-0393">Immunoglobulin domain</keyword>
<keyword evidence="1" id="KW-0732">Signal</keyword>
<feature type="non-terminal residue" evidence="5">
    <location>
        <position position="392"/>
    </location>
</feature>
<dbReference type="Proteomes" id="UP001151699">
    <property type="component" value="Chromosome B"/>
</dbReference>
<evidence type="ECO:0000256" key="2">
    <source>
        <dbReference type="ARBA" id="ARBA00023157"/>
    </source>
</evidence>
<dbReference type="GO" id="GO:0043025">
    <property type="term" value="C:neuronal cell body"/>
    <property type="evidence" value="ECO:0007669"/>
    <property type="project" value="TreeGrafter"/>
</dbReference>
<dbReference type="GO" id="GO:0005886">
    <property type="term" value="C:plasma membrane"/>
    <property type="evidence" value="ECO:0007669"/>
    <property type="project" value="TreeGrafter"/>
</dbReference>
<dbReference type="GO" id="GO:0050808">
    <property type="term" value="P:synapse organization"/>
    <property type="evidence" value="ECO:0007669"/>
    <property type="project" value="TreeGrafter"/>
</dbReference>
<dbReference type="SMART" id="SM00409">
    <property type="entry name" value="IG"/>
    <property type="match status" value="1"/>
</dbReference>
<dbReference type="GO" id="GO:0030424">
    <property type="term" value="C:axon"/>
    <property type="evidence" value="ECO:0007669"/>
    <property type="project" value="TreeGrafter"/>
</dbReference>
<dbReference type="GO" id="GO:0007156">
    <property type="term" value="P:homophilic cell adhesion via plasma membrane adhesion molecules"/>
    <property type="evidence" value="ECO:0007669"/>
    <property type="project" value="TreeGrafter"/>
</dbReference>
<dbReference type="PANTHER" id="PTHR45080:SF8">
    <property type="entry name" value="IG-LIKE DOMAIN-CONTAINING PROTEIN"/>
    <property type="match status" value="1"/>
</dbReference>
<evidence type="ECO:0000259" key="4">
    <source>
        <dbReference type="PROSITE" id="PS50835"/>
    </source>
</evidence>
<dbReference type="InterPro" id="IPR003599">
    <property type="entry name" value="Ig_sub"/>
</dbReference>
<dbReference type="GO" id="GO:0008046">
    <property type="term" value="F:axon guidance receptor activity"/>
    <property type="evidence" value="ECO:0007669"/>
    <property type="project" value="TreeGrafter"/>
</dbReference>
<dbReference type="PANTHER" id="PTHR45080">
    <property type="entry name" value="CONTACTIN 5"/>
    <property type="match status" value="1"/>
</dbReference>
<protein>
    <submittedName>
        <fullName evidence="5">Obscurin</fullName>
    </submittedName>
</protein>
<feature type="domain" description="Ig-like" evidence="4">
    <location>
        <begin position="66"/>
        <end position="157"/>
    </location>
</feature>
<dbReference type="InterPro" id="IPR050958">
    <property type="entry name" value="Cell_Adh-Cytoskel_Orgn"/>
</dbReference>
<dbReference type="AlphaFoldDB" id="A0A9Q0N070"/>
<proteinExistence type="predicted"/>
<dbReference type="InterPro" id="IPR007110">
    <property type="entry name" value="Ig-like_dom"/>
</dbReference>
<feature type="domain" description="Ig-like" evidence="4">
    <location>
        <begin position="1"/>
        <end position="61"/>
    </location>
</feature>
<evidence type="ECO:0000313" key="5">
    <source>
        <dbReference type="EMBL" id="KAJ6641272.1"/>
    </source>
</evidence>
<evidence type="ECO:0000313" key="6">
    <source>
        <dbReference type="Proteomes" id="UP001151699"/>
    </source>
</evidence>
<name>A0A9Q0N070_9DIPT</name>
<gene>
    <name evidence="5" type="primary">Unc-89_2</name>
    <name evidence="5" type="ORF">Bhyg_06207</name>
</gene>
<dbReference type="SUPFAM" id="SSF48726">
    <property type="entry name" value="Immunoglobulin"/>
    <property type="match status" value="2"/>
</dbReference>
<dbReference type="OrthoDB" id="2570713at2759"/>
<keyword evidence="2" id="KW-1015">Disulfide bond</keyword>
<dbReference type="PROSITE" id="PS50835">
    <property type="entry name" value="IG_LIKE"/>
    <property type="match status" value="2"/>
</dbReference>
<dbReference type="FunFam" id="2.60.40.10:FF:000919">
    <property type="entry name" value="Uncharacterized protein, isoform C"/>
    <property type="match status" value="1"/>
</dbReference>
<dbReference type="InterPro" id="IPR036179">
    <property type="entry name" value="Ig-like_dom_sf"/>
</dbReference>
<dbReference type="InterPro" id="IPR013783">
    <property type="entry name" value="Ig-like_fold"/>
</dbReference>
<dbReference type="Gene3D" id="2.60.40.10">
    <property type="entry name" value="Immunoglobulins"/>
    <property type="match status" value="2"/>
</dbReference>
<evidence type="ECO:0000256" key="1">
    <source>
        <dbReference type="ARBA" id="ARBA00022729"/>
    </source>
</evidence>
<dbReference type="Pfam" id="PF07679">
    <property type="entry name" value="I-set"/>
    <property type="match status" value="2"/>
</dbReference>